<evidence type="ECO:0000256" key="1">
    <source>
        <dbReference type="SAM" id="Coils"/>
    </source>
</evidence>
<dbReference type="Proteomes" id="UP000682843">
    <property type="component" value="Chromosome"/>
</dbReference>
<accession>A0ABX8AIR9</accession>
<evidence type="ECO:0000313" key="2">
    <source>
        <dbReference type="EMBL" id="QUS42288.1"/>
    </source>
</evidence>
<feature type="coiled-coil region" evidence="1">
    <location>
        <begin position="14"/>
        <end position="48"/>
    </location>
</feature>
<dbReference type="InterPro" id="IPR011250">
    <property type="entry name" value="OMP/PagP_B-barrel"/>
</dbReference>
<evidence type="ECO:0008006" key="4">
    <source>
        <dbReference type="Google" id="ProtNLM"/>
    </source>
</evidence>
<organism evidence="2 3">
    <name type="scientific">Tardiphaga alba</name>
    <dbReference type="NCBI Taxonomy" id="340268"/>
    <lineage>
        <taxon>Bacteria</taxon>
        <taxon>Pseudomonadati</taxon>
        <taxon>Pseudomonadota</taxon>
        <taxon>Alphaproteobacteria</taxon>
        <taxon>Hyphomicrobiales</taxon>
        <taxon>Nitrobacteraceae</taxon>
        <taxon>Tardiphaga</taxon>
    </lineage>
</organism>
<keyword evidence="1" id="KW-0175">Coiled coil</keyword>
<reference evidence="2 3" key="1">
    <citation type="submission" date="2019-02" db="EMBL/GenBank/DDBJ databases">
        <title>Emended description of the genus Rhodopseudomonas and description of Rhodopseudomonas albus sp. nov., a non-phototrophic, heavy-metal-tolerant bacterium isolated from garden soil.</title>
        <authorList>
            <person name="Bao Z."/>
            <person name="Cao W.W."/>
            <person name="Sato Y."/>
            <person name="Nishizawa T."/>
            <person name="Zhao J."/>
            <person name="Guo Y."/>
            <person name="Ohta H."/>
        </authorList>
    </citation>
    <scope>NUCLEOTIDE SEQUENCE [LARGE SCALE GENOMIC DNA]</scope>
    <source>
        <strain evidence="2 3">SK50-23</strain>
    </source>
</reference>
<proteinExistence type="predicted"/>
<name>A0ABX8AIR9_9BRAD</name>
<dbReference type="Gene3D" id="2.40.160.20">
    <property type="match status" value="1"/>
</dbReference>
<dbReference type="EMBL" id="CP036498">
    <property type="protein sequence ID" value="QUS42288.1"/>
    <property type="molecule type" value="Genomic_DNA"/>
</dbReference>
<sequence>MAAGMAQAETVPSNAELFRMLKEQQQTISELRSELKAARQERRAAITRETREVTAVARQAGRDAAKDAMASAPPAQAYAMVGKGPALSQASGRGAYVGVFGGGGSRSGSDLSQLGTVFFIEAVGGPSAVNANGRTGSGGVGFGGAHLGYEWAYGTHLMPALEIEGFYIAGNDRRATLDNPTIRLEEHRFDNTLPTRSTVLLANMVLGFRSPYANITPYIGGGFGAAHVSIKGATSSQLDPAEPGINHFNSNPDAAVWTFAAQAKAGARVALGSGAYLFGEYRYLYIGDTSHVFGSTNYLTHAATSPWTVNSGGTSHHLAAGGVGFNF</sequence>
<keyword evidence="3" id="KW-1185">Reference proteome</keyword>
<dbReference type="SUPFAM" id="SSF56925">
    <property type="entry name" value="OMPA-like"/>
    <property type="match status" value="1"/>
</dbReference>
<gene>
    <name evidence="2" type="ORF">RPMA_06325</name>
</gene>
<protein>
    <recommendedName>
        <fullName evidence="4">Outer membrane protein beta-barrel domain-containing protein</fullName>
    </recommendedName>
</protein>
<evidence type="ECO:0000313" key="3">
    <source>
        <dbReference type="Proteomes" id="UP000682843"/>
    </source>
</evidence>